<keyword evidence="5" id="KW-1185">Reference proteome</keyword>
<evidence type="ECO:0000313" key="5">
    <source>
        <dbReference type="Proteomes" id="UP000756132"/>
    </source>
</evidence>
<proteinExistence type="inferred from homology"/>
<dbReference type="OrthoDB" id="3687641at2759"/>
<comment type="similarity">
    <text evidence="2">Belongs to the ustYa family.</text>
</comment>
<dbReference type="Pfam" id="PF11807">
    <property type="entry name" value="UstYa"/>
    <property type="match status" value="1"/>
</dbReference>
<gene>
    <name evidence="4" type="ORF">CLAFUR5_14543</name>
</gene>
<keyword evidence="3" id="KW-0732">Signal</keyword>
<sequence>MQSMVIAFLVLHTILSRPSDADCGAQLSPYSPFLDTNVLQYTQFTEQNHLMQPSLYRGQPTPDVELAWRKLSHVPRSQFPESKLSALNKTNAGLYTHAAPQYGGGVLGYLHVFHELHCLNLIRQYTYRDSYDYSNVTAFRAPSEIVRGHIDHCIERLRKQLMCTADVTPLVFINDARRPTGMKPDFNIKRKCRNF</sequence>
<evidence type="ECO:0000256" key="2">
    <source>
        <dbReference type="ARBA" id="ARBA00035112"/>
    </source>
</evidence>
<organism evidence="4 5">
    <name type="scientific">Passalora fulva</name>
    <name type="common">Tomato leaf mold</name>
    <name type="synonym">Cladosporium fulvum</name>
    <dbReference type="NCBI Taxonomy" id="5499"/>
    <lineage>
        <taxon>Eukaryota</taxon>
        <taxon>Fungi</taxon>
        <taxon>Dikarya</taxon>
        <taxon>Ascomycota</taxon>
        <taxon>Pezizomycotina</taxon>
        <taxon>Dothideomycetes</taxon>
        <taxon>Dothideomycetidae</taxon>
        <taxon>Mycosphaerellales</taxon>
        <taxon>Mycosphaerellaceae</taxon>
        <taxon>Fulvia</taxon>
    </lineage>
</organism>
<dbReference type="EMBL" id="CP090175">
    <property type="protein sequence ID" value="UJO24959.1"/>
    <property type="molecule type" value="Genomic_DNA"/>
</dbReference>
<dbReference type="Proteomes" id="UP000756132">
    <property type="component" value="Chromosome 13"/>
</dbReference>
<dbReference type="AlphaFoldDB" id="A0A9Q8PLS8"/>
<evidence type="ECO:0000256" key="3">
    <source>
        <dbReference type="SAM" id="SignalP"/>
    </source>
</evidence>
<dbReference type="GeneID" id="71994421"/>
<feature type="signal peptide" evidence="3">
    <location>
        <begin position="1"/>
        <end position="21"/>
    </location>
</feature>
<evidence type="ECO:0000313" key="4">
    <source>
        <dbReference type="EMBL" id="UJO24959.1"/>
    </source>
</evidence>
<evidence type="ECO:0000256" key="1">
    <source>
        <dbReference type="ARBA" id="ARBA00004685"/>
    </source>
</evidence>
<dbReference type="InterPro" id="IPR021765">
    <property type="entry name" value="UstYa-like"/>
</dbReference>
<protein>
    <submittedName>
        <fullName evidence="4">Cyclochlorotine biosynthesis protein O</fullName>
    </submittedName>
</protein>
<feature type="chain" id="PRO_5040366148" evidence="3">
    <location>
        <begin position="22"/>
        <end position="195"/>
    </location>
</feature>
<dbReference type="PANTHER" id="PTHR33365:SF4">
    <property type="entry name" value="CYCLOCHLOROTINE BIOSYNTHESIS PROTEIN O"/>
    <property type="match status" value="1"/>
</dbReference>
<dbReference type="PANTHER" id="PTHR33365">
    <property type="entry name" value="YALI0B05434P"/>
    <property type="match status" value="1"/>
</dbReference>
<name>A0A9Q8PLS8_PASFU</name>
<dbReference type="GO" id="GO:0043386">
    <property type="term" value="P:mycotoxin biosynthetic process"/>
    <property type="evidence" value="ECO:0007669"/>
    <property type="project" value="InterPro"/>
</dbReference>
<reference evidence="4" key="1">
    <citation type="submission" date="2021-12" db="EMBL/GenBank/DDBJ databases">
        <authorList>
            <person name="Zaccaron A."/>
            <person name="Stergiopoulos I."/>
        </authorList>
    </citation>
    <scope>NUCLEOTIDE SEQUENCE</scope>
    <source>
        <strain evidence="4">Race5_Kim</strain>
    </source>
</reference>
<accession>A0A9Q8PLS8</accession>
<reference evidence="4" key="2">
    <citation type="journal article" date="2022" name="Microb. Genom.">
        <title>A chromosome-scale genome assembly of the tomato pathogen Cladosporium fulvum reveals a compartmentalized genome architecture and the presence of a dispensable chromosome.</title>
        <authorList>
            <person name="Zaccaron A.Z."/>
            <person name="Chen L.H."/>
            <person name="Samaras A."/>
            <person name="Stergiopoulos I."/>
        </authorList>
    </citation>
    <scope>NUCLEOTIDE SEQUENCE</scope>
    <source>
        <strain evidence="4">Race5_Kim</strain>
    </source>
</reference>
<dbReference type="KEGG" id="ffu:CLAFUR5_14543"/>
<dbReference type="RefSeq" id="XP_047769325.1">
    <property type="nucleotide sequence ID" value="XM_047913691.1"/>
</dbReference>
<comment type="pathway">
    <text evidence="1">Mycotoxin biosynthesis.</text>
</comment>